<dbReference type="AlphaFoldDB" id="A0A7J7MX34"/>
<keyword evidence="2" id="KW-1185">Reference proteome</keyword>
<sequence length="113" mass="13343">MQQKNMRILIMFLKVQFIGMHVFHRSYLEMEKLLKIYVYEEGDPPMFHYGPCRSIYSTEGSVVMMVAYLYDAKHHDIKHIGQTVIDYVNVIAGKYPYSNRSLGADHFMLFCHD</sequence>
<dbReference type="Proteomes" id="UP000541444">
    <property type="component" value="Unassembled WGS sequence"/>
</dbReference>
<dbReference type="GO" id="GO:0016757">
    <property type="term" value="F:glycosyltransferase activity"/>
    <property type="evidence" value="ECO:0007669"/>
    <property type="project" value="InterPro"/>
</dbReference>
<dbReference type="PANTHER" id="PTHR11062:SF300">
    <property type="entry name" value="EXOSTOSIN GT47 DOMAIN-CONTAINING PROTEIN"/>
    <property type="match status" value="1"/>
</dbReference>
<proteinExistence type="predicted"/>
<dbReference type="InterPro" id="IPR004263">
    <property type="entry name" value="Exostosin"/>
</dbReference>
<gene>
    <name evidence="1" type="ORF">GIB67_032256</name>
</gene>
<dbReference type="EMBL" id="JACGCM010001193">
    <property type="protein sequence ID" value="KAF6159485.1"/>
    <property type="molecule type" value="Genomic_DNA"/>
</dbReference>
<evidence type="ECO:0000313" key="2">
    <source>
        <dbReference type="Proteomes" id="UP000541444"/>
    </source>
</evidence>
<dbReference type="OrthoDB" id="1709134at2759"/>
<evidence type="ECO:0000313" key="1">
    <source>
        <dbReference type="EMBL" id="KAF6159485.1"/>
    </source>
</evidence>
<dbReference type="PANTHER" id="PTHR11062">
    <property type="entry name" value="EXOSTOSIN HEPARAN SULFATE GLYCOSYLTRANSFERASE -RELATED"/>
    <property type="match status" value="1"/>
</dbReference>
<accession>A0A7J7MX34</accession>
<organism evidence="1 2">
    <name type="scientific">Kingdonia uniflora</name>
    <dbReference type="NCBI Taxonomy" id="39325"/>
    <lineage>
        <taxon>Eukaryota</taxon>
        <taxon>Viridiplantae</taxon>
        <taxon>Streptophyta</taxon>
        <taxon>Embryophyta</taxon>
        <taxon>Tracheophyta</taxon>
        <taxon>Spermatophyta</taxon>
        <taxon>Magnoliopsida</taxon>
        <taxon>Ranunculales</taxon>
        <taxon>Circaeasteraceae</taxon>
        <taxon>Kingdonia</taxon>
    </lineage>
</organism>
<reference evidence="1 2" key="1">
    <citation type="journal article" date="2020" name="IScience">
        <title>Genome Sequencing of the Endangered Kingdonia uniflora (Circaeasteraceae, Ranunculales) Reveals Potential Mechanisms of Evolutionary Specialization.</title>
        <authorList>
            <person name="Sun Y."/>
            <person name="Deng T."/>
            <person name="Zhang A."/>
            <person name="Moore M.J."/>
            <person name="Landis J.B."/>
            <person name="Lin N."/>
            <person name="Zhang H."/>
            <person name="Zhang X."/>
            <person name="Huang J."/>
            <person name="Zhang X."/>
            <person name="Sun H."/>
            <person name="Wang H."/>
        </authorList>
    </citation>
    <scope>NUCLEOTIDE SEQUENCE [LARGE SCALE GENOMIC DNA]</scope>
    <source>
        <strain evidence="1">TB1705</strain>
        <tissue evidence="1">Leaf</tissue>
    </source>
</reference>
<name>A0A7J7MX34_9MAGN</name>
<comment type="caution">
    <text evidence="1">The sequence shown here is derived from an EMBL/GenBank/DDBJ whole genome shotgun (WGS) entry which is preliminary data.</text>
</comment>
<protein>
    <submittedName>
        <fullName evidence="1">Uncharacterized protein</fullName>
    </submittedName>
</protein>